<dbReference type="PROSITE" id="PS50160">
    <property type="entry name" value="DNA_LIGASE_A3"/>
    <property type="match status" value="1"/>
</dbReference>
<organism evidence="4">
    <name type="scientific">marine sediment metagenome</name>
    <dbReference type="NCBI Taxonomy" id="412755"/>
    <lineage>
        <taxon>unclassified sequences</taxon>
        <taxon>metagenomes</taxon>
        <taxon>ecological metagenomes</taxon>
    </lineage>
</organism>
<evidence type="ECO:0000256" key="2">
    <source>
        <dbReference type="ARBA" id="ARBA00022598"/>
    </source>
</evidence>
<protein>
    <recommendedName>
        <fullName evidence="3">ATP-dependent DNA ligase family profile domain-containing protein</fullName>
    </recommendedName>
</protein>
<dbReference type="PROSITE" id="PS00697">
    <property type="entry name" value="DNA_LIGASE_A1"/>
    <property type="match status" value="1"/>
</dbReference>
<reference evidence="4" key="1">
    <citation type="journal article" date="2014" name="Front. Microbiol.">
        <title>High frequency of phylogenetically diverse reductive dehalogenase-homologous genes in deep subseafloor sedimentary metagenomes.</title>
        <authorList>
            <person name="Kawai M."/>
            <person name="Futagami T."/>
            <person name="Toyoda A."/>
            <person name="Takaki Y."/>
            <person name="Nishi S."/>
            <person name="Hori S."/>
            <person name="Arai W."/>
            <person name="Tsubouchi T."/>
            <person name="Morono Y."/>
            <person name="Uchiyama I."/>
            <person name="Ito T."/>
            <person name="Fujiyama A."/>
            <person name="Inagaki F."/>
            <person name="Takami H."/>
        </authorList>
    </citation>
    <scope>NUCLEOTIDE SEQUENCE</scope>
    <source>
        <strain evidence="4">Expedition CK06-06</strain>
    </source>
</reference>
<evidence type="ECO:0000313" key="4">
    <source>
        <dbReference type="EMBL" id="GAI98086.1"/>
    </source>
</evidence>
<dbReference type="AlphaFoldDB" id="X1U382"/>
<dbReference type="Pfam" id="PF01068">
    <property type="entry name" value="DNA_ligase_A_M"/>
    <property type="match status" value="1"/>
</dbReference>
<dbReference type="InterPro" id="IPR016059">
    <property type="entry name" value="DNA_ligase_ATP-dep_CS"/>
</dbReference>
<dbReference type="InterPro" id="IPR012310">
    <property type="entry name" value="DNA_ligase_ATP-dep_cent"/>
</dbReference>
<proteinExistence type="inferred from homology"/>
<dbReference type="GO" id="GO:0006310">
    <property type="term" value="P:DNA recombination"/>
    <property type="evidence" value="ECO:0007669"/>
    <property type="project" value="InterPro"/>
</dbReference>
<evidence type="ECO:0000256" key="1">
    <source>
        <dbReference type="ARBA" id="ARBA00007572"/>
    </source>
</evidence>
<dbReference type="Gene3D" id="3.30.470.30">
    <property type="entry name" value="DNA ligase/mRNA capping enzyme"/>
    <property type="match status" value="1"/>
</dbReference>
<feature type="domain" description="ATP-dependent DNA ligase family profile" evidence="3">
    <location>
        <begin position="105"/>
        <end position="220"/>
    </location>
</feature>
<name>X1U382_9ZZZZ</name>
<comment type="caution">
    <text evidence="4">The sequence shown here is derived from an EMBL/GenBank/DDBJ whole genome shotgun (WGS) entry which is preliminary data.</text>
</comment>
<accession>X1U382</accession>
<evidence type="ECO:0000259" key="3">
    <source>
        <dbReference type="PROSITE" id="PS50160"/>
    </source>
</evidence>
<dbReference type="InterPro" id="IPR050191">
    <property type="entry name" value="ATP-dep_DNA_ligase"/>
</dbReference>
<keyword evidence="2" id="KW-0436">Ligase</keyword>
<dbReference type="PANTHER" id="PTHR45674:SF4">
    <property type="entry name" value="DNA LIGASE 1"/>
    <property type="match status" value="1"/>
</dbReference>
<comment type="similarity">
    <text evidence="1">Belongs to the ATP-dependent DNA ligase family.</text>
</comment>
<dbReference type="EMBL" id="BARW01018361">
    <property type="protein sequence ID" value="GAI98086.1"/>
    <property type="molecule type" value="Genomic_DNA"/>
</dbReference>
<gene>
    <name evidence="4" type="ORF">S12H4_31459</name>
</gene>
<dbReference type="GO" id="GO:0006281">
    <property type="term" value="P:DNA repair"/>
    <property type="evidence" value="ECO:0007669"/>
    <property type="project" value="InterPro"/>
</dbReference>
<dbReference type="PANTHER" id="PTHR45674">
    <property type="entry name" value="DNA LIGASE 1/3 FAMILY MEMBER"/>
    <property type="match status" value="1"/>
</dbReference>
<dbReference type="SUPFAM" id="SSF56091">
    <property type="entry name" value="DNA ligase/mRNA capping enzyme, catalytic domain"/>
    <property type="match status" value="1"/>
</dbReference>
<sequence length="243" mass="27527">MIKPMKCRDYPKPFSDPNYIWEPKYDGARILAQVNGTGYQLRARSGSDKTKQFPELEFKTRSPCILDGEVVWAGDPEGMHFSYIQRRINRQNNIQQVQENFPGVFEVFDIIEEDMNGIGINLRRVPLGERKTILENILIPSSNVLLAPYYSNGQQLFDMAKENEREGIIGKYLNAGYSEGKREWLKVKVWQEGDFLVVGYTEGTGWRVSTFGALILSDLKGNHVGAVGTGDLMIGKENSDVKP</sequence>
<dbReference type="GO" id="GO:0005524">
    <property type="term" value="F:ATP binding"/>
    <property type="evidence" value="ECO:0007669"/>
    <property type="project" value="InterPro"/>
</dbReference>
<dbReference type="GO" id="GO:0003910">
    <property type="term" value="F:DNA ligase (ATP) activity"/>
    <property type="evidence" value="ECO:0007669"/>
    <property type="project" value="InterPro"/>
</dbReference>